<evidence type="ECO:0000256" key="3">
    <source>
        <dbReference type="SAM" id="Phobius"/>
    </source>
</evidence>
<name>A0A1H5PHU7_9MICC</name>
<organism evidence="4 5">
    <name type="scientific">Arthrobacter alpinus</name>
    <dbReference type="NCBI Taxonomy" id="656366"/>
    <lineage>
        <taxon>Bacteria</taxon>
        <taxon>Bacillati</taxon>
        <taxon>Actinomycetota</taxon>
        <taxon>Actinomycetes</taxon>
        <taxon>Micrococcales</taxon>
        <taxon>Micrococcaceae</taxon>
        <taxon>Arthrobacter</taxon>
    </lineage>
</organism>
<keyword evidence="1" id="KW-0378">Hydrolase</keyword>
<dbReference type="AlphaFoldDB" id="A0A1H5PHU7"/>
<accession>A0A1H5PHU7</accession>
<dbReference type="GO" id="GO:0016787">
    <property type="term" value="F:hydrolase activity"/>
    <property type="evidence" value="ECO:0007669"/>
    <property type="project" value="UniProtKB-KW"/>
</dbReference>
<keyword evidence="3" id="KW-0812">Transmembrane</keyword>
<feature type="active site" description="Proton donor/acceptor" evidence="2">
    <location>
        <position position="149"/>
    </location>
</feature>
<proteinExistence type="predicted"/>
<sequence length="286" mass="30549">MMIVIVATVGVGVLLYPTAAGWFSDRVHATEISGYADTVKDLAPTAQEELLAQARAYNAKLPAGPLRDPYSLNEKGEKETVGSGSEAYKNMLSVNSHGIMGNISIPSIKTNLPIYHGTGEASLTKGVGHLFGSSLPVGGTSTHSVLTAHSGYVSSTLFDSLKKVVTGDVFSVTVLDETIYYKVDQIKTVLPDETDDLRQIKGKDYITLITCTPTGVNTHRLLVRGERVPAPDAAAKGPQTIPSNVTDPGFPWWVVILVGTAVGVIILSSPQSRRVQKTSERAEENE</sequence>
<dbReference type="Proteomes" id="UP000182725">
    <property type="component" value="Unassembled WGS sequence"/>
</dbReference>
<keyword evidence="3" id="KW-1133">Transmembrane helix</keyword>
<dbReference type="Pfam" id="PF04203">
    <property type="entry name" value="Sortase"/>
    <property type="match status" value="1"/>
</dbReference>
<dbReference type="InterPro" id="IPR005754">
    <property type="entry name" value="Sortase"/>
</dbReference>
<dbReference type="EMBL" id="FNTV01000002">
    <property type="protein sequence ID" value="SEF13224.1"/>
    <property type="molecule type" value="Genomic_DNA"/>
</dbReference>
<evidence type="ECO:0000256" key="1">
    <source>
        <dbReference type="ARBA" id="ARBA00022801"/>
    </source>
</evidence>
<dbReference type="InterPro" id="IPR042002">
    <property type="entry name" value="Sortase_C"/>
</dbReference>
<feature type="transmembrane region" description="Helical" evidence="3">
    <location>
        <begin position="250"/>
        <end position="267"/>
    </location>
</feature>
<dbReference type="CDD" id="cd05827">
    <property type="entry name" value="Sortase_C"/>
    <property type="match status" value="1"/>
</dbReference>
<evidence type="ECO:0000313" key="4">
    <source>
        <dbReference type="EMBL" id="SEF13224.1"/>
    </source>
</evidence>
<keyword evidence="3" id="KW-0472">Membrane</keyword>
<evidence type="ECO:0000256" key="2">
    <source>
        <dbReference type="PIRSR" id="PIRSR605754-1"/>
    </source>
</evidence>
<gene>
    <name evidence="4" type="ORF">SAMN04489740_4347</name>
</gene>
<feature type="active site" description="Acyl-thioester intermediate" evidence="2">
    <location>
        <position position="211"/>
    </location>
</feature>
<dbReference type="InterPro" id="IPR023365">
    <property type="entry name" value="Sortase_dom-sf"/>
</dbReference>
<dbReference type="NCBIfam" id="TIGR01076">
    <property type="entry name" value="sortase_fam"/>
    <property type="match status" value="1"/>
</dbReference>
<dbReference type="NCBIfam" id="NF033745">
    <property type="entry name" value="class_C_sortase"/>
    <property type="match status" value="1"/>
</dbReference>
<reference evidence="4 5" key="1">
    <citation type="submission" date="2016-10" db="EMBL/GenBank/DDBJ databases">
        <authorList>
            <person name="de Groot N.N."/>
        </authorList>
    </citation>
    <scope>NUCLEOTIDE SEQUENCE [LARGE SCALE GENOMIC DNA]</scope>
    <source>
        <strain evidence="4 5">DSM 22274</strain>
    </source>
</reference>
<evidence type="ECO:0000313" key="5">
    <source>
        <dbReference type="Proteomes" id="UP000182725"/>
    </source>
</evidence>
<dbReference type="SUPFAM" id="SSF63817">
    <property type="entry name" value="Sortase"/>
    <property type="match status" value="1"/>
</dbReference>
<dbReference type="Gene3D" id="2.40.260.10">
    <property type="entry name" value="Sortase"/>
    <property type="match status" value="1"/>
</dbReference>
<protein>
    <submittedName>
        <fullName evidence="4">Sortase A</fullName>
    </submittedName>
</protein>